<sequence length="1216" mass="127752">MKRRSKIFALSAMLLLTVLFGNILLAEDEVVNKPSQEEVRQKTMKLQMPFIANKGQTDEGVAYYANTFGGTVFVTKEGEIVYVLPMRDGSAPGYGNKGELVEEGAQEPTSDGQQEGESVIHEDTVNEQSGGVALKEVIVGGMAGKVRGVMRSRTRVSDFRGNDPSKWKKNLATYEIVNLGEVYPGIEVKLRAYGNNVEKLFYLSPGADPGVIRIKLHGAQSLRVDEEGRLEADTALGPVKFTRPVVYQLEDASSRPGKGNFSPFLSSREGDDMAKAIEGEYEVNGDEYSFRLGDYDRSKGLIIDPLLASTFLGGLPSDDIGKILAVDSSGNVYVSGETSSSNFPTTVGAYDTLYGYTDVFISRFSSGLTSLLASTYLGGSAADYGRSLAIDSGGNVYVTGYTYSSNFPTTAGAYDTSYNSNTDVFISRFNSSLTSLLASTYLGGSGYDYGNSLAIDSGGNVYVAGYTPYTTYSNFPTTVGAYDTLLSGPRDAFISRLNSGLTSLLASTYLGGTNSDYGNSLAIDSGGNVYVTGDTWSPDFPTTVGAYDILLGGNRDVFVSRLNSGLTNLLASTYLGGTNYDYGNSLAIDSGGNVYVTGDTWSSNFPTTRGTFRGAVDVFISRLNSGLTSLLASTYLGGSGSDYGNSLAIDSGGNVYVTGYTRSSDFPTTVGAYDTLLGGGEDVFVSRFNSDFSLFLASTFIGGNSTDSGYSLAIDSGGNVYVTGDTTSSNFPTTGFAYDTSHNGGKDVFISRLNSGLTSLLASTFLGGSGSDYGNSLAIDSGGNVYVTGYTSSPGFPTTSGVYDRSYNSNTDIFVSRLNSGLTSLLASTYLGGSAADYGRSLAIDSGGNLYVTGDTNSSDFPIAGGIVYDTSHNGGRDVFISRLNSGLTSLLASSYLGGAGTEYGNSLAIDSGGNLYVTGDTTSSNFPTTGFAYDTSHNGGKDVFISRLNSGLTSLLASTYLGGSGTDSGNSLAIGSGGNVYVTGYTYSMNFPTTVGAYDTSYNSGKTDVFISRLNSGLTSLLASTFLGGSDIDYGRSLAIEPFSGDVYVTGYTYSTNFPTTVGAYDTSYNSNTDVFVSRLNSGLTSLLASTYLGGSGSDSGYSLAIDSSWVVYVTGYTSSTDFPTTSNAYDRFYNGKTDVFVSGLYGDLTSLIDSTYLGGSGDDRGSSLAIRSYGDVYVTGYTTSSNFPSTTGVYDTTYNGDSDAFVSRVIGSGF</sequence>
<dbReference type="PANTHER" id="PTHR35580">
    <property type="entry name" value="CELL SURFACE GLYCOPROTEIN (S-LAYER PROTEIN)-LIKE PROTEIN"/>
    <property type="match status" value="1"/>
</dbReference>
<evidence type="ECO:0000313" key="5">
    <source>
        <dbReference type="Proteomes" id="UP000032309"/>
    </source>
</evidence>
<organism evidence="4 5">
    <name type="scientific">Candidatus Brocadia sinica JPN1</name>
    <dbReference type="NCBI Taxonomy" id="1197129"/>
    <lineage>
        <taxon>Bacteria</taxon>
        <taxon>Pseudomonadati</taxon>
        <taxon>Planctomycetota</taxon>
        <taxon>Candidatus Brocadiia</taxon>
        <taxon>Candidatus Brocadiales</taxon>
        <taxon>Candidatus Brocadiaceae</taxon>
        <taxon>Candidatus Brocadia</taxon>
    </lineage>
</organism>
<feature type="region of interest" description="Disordered" evidence="1">
    <location>
        <begin position="95"/>
        <end position="118"/>
    </location>
</feature>
<dbReference type="PANTHER" id="PTHR35580:SF1">
    <property type="entry name" value="PHYTASE-LIKE DOMAIN-CONTAINING PROTEIN"/>
    <property type="match status" value="1"/>
</dbReference>
<dbReference type="EMBL" id="BAFN01000001">
    <property type="protein sequence ID" value="GAN32199.1"/>
    <property type="molecule type" value="Genomic_DNA"/>
</dbReference>
<evidence type="ECO:0000313" key="4">
    <source>
        <dbReference type="EMBL" id="GAN32199.1"/>
    </source>
</evidence>
<dbReference type="InterPro" id="IPR057708">
    <property type="entry name" value="DUF7948"/>
</dbReference>
<keyword evidence="5" id="KW-1185">Reference proteome</keyword>
<protein>
    <submittedName>
        <fullName evidence="4">Protein with FOG domain and PKD repeat</fullName>
    </submittedName>
</protein>
<keyword evidence="2" id="KW-0732">Signal</keyword>
<dbReference type="RefSeq" id="WP_052562348.1">
    <property type="nucleotide sequence ID" value="NZ_BAFN01000001.1"/>
</dbReference>
<evidence type="ECO:0000256" key="2">
    <source>
        <dbReference type="SAM" id="SignalP"/>
    </source>
</evidence>
<comment type="caution">
    <text evidence="4">The sequence shown here is derived from an EMBL/GenBank/DDBJ whole genome shotgun (WGS) entry which is preliminary data.</text>
</comment>
<accession>A0ABQ0JTW4</accession>
<feature type="compositionally biased region" description="Polar residues" evidence="1">
    <location>
        <begin position="107"/>
        <end position="116"/>
    </location>
</feature>
<dbReference type="InterPro" id="IPR010620">
    <property type="entry name" value="SBBP_repeat"/>
</dbReference>
<evidence type="ECO:0000256" key="1">
    <source>
        <dbReference type="SAM" id="MobiDB-lite"/>
    </source>
</evidence>
<dbReference type="Gene3D" id="2.120.10.30">
    <property type="entry name" value="TolB, C-terminal domain"/>
    <property type="match status" value="1"/>
</dbReference>
<proteinExistence type="predicted"/>
<dbReference type="Pfam" id="PF25778">
    <property type="entry name" value="DUF7948"/>
    <property type="match status" value="1"/>
</dbReference>
<dbReference type="Pfam" id="PF06739">
    <property type="entry name" value="SBBP"/>
    <property type="match status" value="13"/>
</dbReference>
<dbReference type="Proteomes" id="UP000032309">
    <property type="component" value="Unassembled WGS sequence"/>
</dbReference>
<feature type="signal peptide" evidence="2">
    <location>
        <begin position="1"/>
        <end position="26"/>
    </location>
</feature>
<feature type="domain" description="DUF7948" evidence="3">
    <location>
        <begin position="50"/>
        <end position="305"/>
    </location>
</feature>
<gene>
    <name evidence="4" type="ORF">BROSI_A0711</name>
</gene>
<evidence type="ECO:0000259" key="3">
    <source>
        <dbReference type="Pfam" id="PF25778"/>
    </source>
</evidence>
<name>A0ABQ0JTW4_9BACT</name>
<dbReference type="InterPro" id="IPR011042">
    <property type="entry name" value="6-blade_b-propeller_TolB-like"/>
</dbReference>
<dbReference type="InterPro" id="IPR052918">
    <property type="entry name" value="Motility_Chemotaxis_Reg"/>
</dbReference>
<feature type="chain" id="PRO_5045984259" evidence="2">
    <location>
        <begin position="27"/>
        <end position="1216"/>
    </location>
</feature>
<reference evidence="5" key="1">
    <citation type="journal article" date="2015" name="Genome Announc.">
        <title>Draft Genome Sequence of an Anaerobic Ammonium-Oxidizing Bacterium, "Candidatus Brocadia sinica".</title>
        <authorList>
            <person name="Oshiki M."/>
            <person name="Shinyako-Hata K."/>
            <person name="Satoh H."/>
            <person name="Okabe S."/>
        </authorList>
    </citation>
    <scope>NUCLEOTIDE SEQUENCE [LARGE SCALE GENOMIC DNA]</scope>
    <source>
        <strain evidence="5">JPN1</strain>
    </source>
</reference>